<feature type="signal peptide" evidence="2">
    <location>
        <begin position="1"/>
        <end position="21"/>
    </location>
</feature>
<keyword evidence="4" id="KW-1185">Reference proteome</keyword>
<name>A0ABZ2CHW7_9BACI</name>
<reference evidence="3 4" key="1">
    <citation type="submission" date="2023-10" db="EMBL/GenBank/DDBJ databases">
        <title>Niallia locisalis sp.nov. isolated from a salt pond sample.</title>
        <authorList>
            <person name="Li X.-J."/>
            <person name="Dong L."/>
        </authorList>
    </citation>
    <scope>NUCLEOTIDE SEQUENCE [LARGE SCALE GENOMIC DNA]</scope>
    <source>
        <strain evidence="3 4">DSM 29761</strain>
    </source>
</reference>
<evidence type="ECO:0008006" key="5">
    <source>
        <dbReference type="Google" id="ProtNLM"/>
    </source>
</evidence>
<feature type="chain" id="PRO_5047196328" description="Endolytic transglycosylase MltG" evidence="2">
    <location>
        <begin position="22"/>
        <end position="157"/>
    </location>
</feature>
<evidence type="ECO:0000313" key="3">
    <source>
        <dbReference type="EMBL" id="WVX83396.1"/>
    </source>
</evidence>
<evidence type="ECO:0000256" key="1">
    <source>
        <dbReference type="SAM" id="MobiDB-lite"/>
    </source>
</evidence>
<protein>
    <recommendedName>
        <fullName evidence="5">Endolytic transglycosylase MltG</fullName>
    </recommendedName>
</protein>
<sequence length="157" mass="17117">MTSNSLRSFAGGLFVAASVCAAVYYLSPGEVKSSEKVDPAENTAALSVDEMKSKLAAEGYVIHTEEEWNQQTSASEKKEKSQEAQPEKVIYRTMLSVSSGMTSIDVGNALEQAKIIPDGWEFAQEIEKRGLSNALRPGMYEIESGKSVDEIIAIIYQ</sequence>
<dbReference type="Gene3D" id="3.30.1490.480">
    <property type="entry name" value="Endolytic murein transglycosylase"/>
    <property type="match status" value="1"/>
</dbReference>
<dbReference type="Proteomes" id="UP001357223">
    <property type="component" value="Chromosome"/>
</dbReference>
<evidence type="ECO:0000256" key="2">
    <source>
        <dbReference type="SAM" id="SignalP"/>
    </source>
</evidence>
<feature type="compositionally biased region" description="Basic and acidic residues" evidence="1">
    <location>
        <begin position="75"/>
        <end position="85"/>
    </location>
</feature>
<proteinExistence type="predicted"/>
<organism evidence="3 4">
    <name type="scientific">Niallia oryzisoli</name>
    <dbReference type="NCBI Taxonomy" id="1737571"/>
    <lineage>
        <taxon>Bacteria</taxon>
        <taxon>Bacillati</taxon>
        <taxon>Bacillota</taxon>
        <taxon>Bacilli</taxon>
        <taxon>Bacillales</taxon>
        <taxon>Bacillaceae</taxon>
        <taxon>Niallia</taxon>
    </lineage>
</organism>
<accession>A0ABZ2CHW7</accession>
<dbReference type="EMBL" id="CP137640">
    <property type="protein sequence ID" value="WVX83396.1"/>
    <property type="molecule type" value="Genomic_DNA"/>
</dbReference>
<gene>
    <name evidence="3" type="ORF">R4Z09_10550</name>
</gene>
<dbReference type="RefSeq" id="WP_338452280.1">
    <property type="nucleotide sequence ID" value="NZ_CP137640.1"/>
</dbReference>
<keyword evidence="2" id="KW-0732">Signal</keyword>
<evidence type="ECO:0000313" key="4">
    <source>
        <dbReference type="Proteomes" id="UP001357223"/>
    </source>
</evidence>
<feature type="region of interest" description="Disordered" evidence="1">
    <location>
        <begin position="66"/>
        <end position="85"/>
    </location>
</feature>